<keyword evidence="3" id="KW-1185">Reference proteome</keyword>
<name>A0AAW6TW31_9BACT</name>
<dbReference type="RefSeq" id="WP_349245283.1">
    <property type="nucleotide sequence ID" value="NZ_JASCXX010000014.1"/>
</dbReference>
<dbReference type="Proteomes" id="UP001431776">
    <property type="component" value="Unassembled WGS sequence"/>
</dbReference>
<protein>
    <submittedName>
        <fullName evidence="2">Uncharacterized protein</fullName>
    </submittedName>
</protein>
<comment type="caution">
    <text evidence="2">The sequence shown here is derived from an EMBL/GenBank/DDBJ whole genome shotgun (WGS) entry which is preliminary data.</text>
</comment>
<feature type="compositionally biased region" description="Basic and acidic residues" evidence="1">
    <location>
        <begin position="1"/>
        <end position="20"/>
    </location>
</feature>
<evidence type="ECO:0000313" key="2">
    <source>
        <dbReference type="EMBL" id="MDI6449873.1"/>
    </source>
</evidence>
<dbReference type="AlphaFoldDB" id="A0AAW6TW31"/>
<reference evidence="2" key="1">
    <citation type="submission" date="2023-05" db="EMBL/GenBank/DDBJ databases">
        <title>Anaerotaeda fermentans gen. nov., sp. nov., a novel anaerobic planctomycete of the new family within the order Sedimentisphaerales isolated from Taman Peninsula, Russia.</title>
        <authorList>
            <person name="Khomyakova M.A."/>
            <person name="Merkel A.Y."/>
            <person name="Slobodkin A.I."/>
        </authorList>
    </citation>
    <scope>NUCLEOTIDE SEQUENCE</scope>
    <source>
        <strain evidence="2">M17dextr</strain>
    </source>
</reference>
<accession>A0AAW6TW31</accession>
<sequence length="105" mass="12065">MAEPTRTSKDSEDVKAEEVARTPPSALTDYVNRLSAEHRMLIALKVQLYGGSWEPMLDDLRNRLAGQPYIFKLANRIQDDIERIEEMKRFESKHGVDLADHVELP</sequence>
<organism evidence="2 3">
    <name type="scientific">Anaerobaca lacustris</name>
    <dbReference type="NCBI Taxonomy" id="3044600"/>
    <lineage>
        <taxon>Bacteria</taxon>
        <taxon>Pseudomonadati</taxon>
        <taxon>Planctomycetota</taxon>
        <taxon>Phycisphaerae</taxon>
        <taxon>Sedimentisphaerales</taxon>
        <taxon>Anaerobacaceae</taxon>
        <taxon>Anaerobaca</taxon>
    </lineage>
</organism>
<gene>
    <name evidence="2" type="ORF">QJ522_12515</name>
</gene>
<evidence type="ECO:0000313" key="3">
    <source>
        <dbReference type="Proteomes" id="UP001431776"/>
    </source>
</evidence>
<evidence type="ECO:0000256" key="1">
    <source>
        <dbReference type="SAM" id="MobiDB-lite"/>
    </source>
</evidence>
<proteinExistence type="predicted"/>
<feature type="region of interest" description="Disordered" evidence="1">
    <location>
        <begin position="1"/>
        <end position="22"/>
    </location>
</feature>
<dbReference type="EMBL" id="JASCXX010000014">
    <property type="protein sequence ID" value="MDI6449873.1"/>
    <property type="molecule type" value="Genomic_DNA"/>
</dbReference>